<evidence type="ECO:0000313" key="7">
    <source>
        <dbReference type="EMBL" id="BAU77396.1"/>
    </source>
</evidence>
<protein>
    <submittedName>
        <fullName evidence="7">Uncharacterized protein</fullName>
    </submittedName>
</protein>
<dbReference type="AlphaFoldDB" id="L8MI05"/>
<keyword evidence="4" id="KW-0812">Transmembrane</keyword>
<evidence type="ECO:0000256" key="6">
    <source>
        <dbReference type="ARBA" id="ARBA00023136"/>
    </source>
</evidence>
<reference evidence="7 8" key="1">
    <citation type="journal article" date="2018" name="Int. J. Syst. Evol. Microbiol.">
        <title>Pseudomonas furukawaii sp. nov., a polychlorinated biphenyl-degrading bacterium isolated from biphenyl-contaminated soil in Japan.</title>
        <authorList>
            <person name="Kimura N."/>
            <person name="Watanabe T."/>
            <person name="Suenaga H."/>
            <person name="Fujihara H."/>
            <person name="Futagami T."/>
            <person name="Goto M."/>
            <person name="Hanada S."/>
            <person name="Hirose J."/>
        </authorList>
    </citation>
    <scope>NUCLEOTIDE SEQUENCE [LARGE SCALE GENOMIC DNA]</scope>
    <source>
        <strain evidence="8">DSM 10086 / NBRC 110670 / KF707</strain>
    </source>
</reference>
<dbReference type="InterPro" id="IPR042094">
    <property type="entry name" value="T2SS_GspF_sf"/>
</dbReference>
<comment type="similarity">
    <text evidence="2">Belongs to the GSP F family.</text>
</comment>
<keyword evidence="6" id="KW-0472">Membrane</keyword>
<accession>L8MI05</accession>
<dbReference type="Proteomes" id="UP000218554">
    <property type="component" value="Plasmid pKF707"/>
</dbReference>
<sequence>MIHDAFASFEEWLVRLQFGGASRIKFYEAMRNLVENQVSANDALKELYGVWSKNGKTPRAALAIITQDLLVQLANGTRLSKALSRWAPYEEVSLIAAGEQAGRLVAAFDDVERVITAKMEIRGAIASALAYPTFLCIPLSVLLYIISMQVVPKMARFSDPETWQGSAYLLHLLAYFVTNFGIAFLCLLAAFVVALIYSLPRLCGGPRILLDRAPFFTTYRMVHGSTFLLNLAVMMRANIPTHDALVLLHQYANPWLQERLNGALYGLRQGVNLGVALENAGHNFPDQEAIQFIRILASREGFANSINKYSERWLQASIKRIKVMAGLSYNVMLILIGLVMTLVVVGTQELQSGMDRTANQAVQNVR</sequence>
<dbReference type="eggNOG" id="COG1459">
    <property type="taxonomic scope" value="Bacteria"/>
</dbReference>
<dbReference type="InterPro" id="IPR018076">
    <property type="entry name" value="T2SS_GspF_dom"/>
</dbReference>
<dbReference type="RefSeq" id="WP_003449715.1">
    <property type="nucleotide sequence ID" value="NZ_AJMR01000081.1"/>
</dbReference>
<evidence type="ECO:0000256" key="3">
    <source>
        <dbReference type="ARBA" id="ARBA00022475"/>
    </source>
</evidence>
<dbReference type="Gene3D" id="1.20.81.30">
    <property type="entry name" value="Type II secretion system (T2SS), domain F"/>
    <property type="match status" value="2"/>
</dbReference>
<keyword evidence="8" id="KW-1185">Reference proteome</keyword>
<dbReference type="InterPro" id="IPR003004">
    <property type="entry name" value="GspF/PilC"/>
</dbReference>
<dbReference type="PANTHER" id="PTHR30012">
    <property type="entry name" value="GENERAL SECRETION PATHWAY PROTEIN"/>
    <property type="match status" value="1"/>
</dbReference>
<evidence type="ECO:0000256" key="4">
    <source>
        <dbReference type="ARBA" id="ARBA00022692"/>
    </source>
</evidence>
<keyword evidence="7" id="KW-0614">Plasmid</keyword>
<dbReference type="Pfam" id="PF00482">
    <property type="entry name" value="T2SSF"/>
    <property type="match status" value="2"/>
</dbReference>
<dbReference type="KEGG" id="pfuw:KF707C_p70"/>
<comment type="subcellular location">
    <subcellularLocation>
        <location evidence="1">Cell membrane</location>
        <topology evidence="1">Multi-pass membrane protein</topology>
    </subcellularLocation>
</comment>
<keyword evidence="3" id="KW-1003">Cell membrane</keyword>
<keyword evidence="5" id="KW-1133">Transmembrane helix</keyword>
<accession>A0A143SZL7</accession>
<gene>
    <name evidence="7" type="ORF">KF707C_p70</name>
</gene>
<geneLocation type="plasmid" evidence="7 8">
    <name>pKF707</name>
</geneLocation>
<evidence type="ECO:0000256" key="1">
    <source>
        <dbReference type="ARBA" id="ARBA00004651"/>
    </source>
</evidence>
<dbReference type="OrthoDB" id="7031359at2"/>
<proteinExistence type="inferred from homology"/>
<evidence type="ECO:0000256" key="2">
    <source>
        <dbReference type="ARBA" id="ARBA00005745"/>
    </source>
</evidence>
<evidence type="ECO:0000256" key="5">
    <source>
        <dbReference type="ARBA" id="ARBA00022989"/>
    </source>
</evidence>
<name>L8MI05_METFU</name>
<evidence type="ECO:0000313" key="8">
    <source>
        <dbReference type="Proteomes" id="UP000218554"/>
    </source>
</evidence>
<dbReference type="PANTHER" id="PTHR30012:SF0">
    <property type="entry name" value="TYPE II SECRETION SYSTEM PROTEIN F-RELATED"/>
    <property type="match status" value="1"/>
</dbReference>
<dbReference type="InterPro" id="IPR037272">
    <property type="entry name" value="SNS_sf"/>
</dbReference>
<dbReference type="SUPFAM" id="SSF161070">
    <property type="entry name" value="SNF-like"/>
    <property type="match status" value="1"/>
</dbReference>
<dbReference type="EMBL" id="AP014863">
    <property type="protein sequence ID" value="BAU77396.1"/>
    <property type="molecule type" value="Genomic_DNA"/>
</dbReference>
<dbReference type="GO" id="GO:0005886">
    <property type="term" value="C:plasma membrane"/>
    <property type="evidence" value="ECO:0007669"/>
    <property type="project" value="UniProtKB-SubCell"/>
</dbReference>
<organism evidence="7 8">
    <name type="scientific">Metapseudomonas furukawaii</name>
    <name type="common">Pseudomonas furukawaii</name>
    <dbReference type="NCBI Taxonomy" id="1149133"/>
    <lineage>
        <taxon>Bacteria</taxon>
        <taxon>Pseudomonadati</taxon>
        <taxon>Pseudomonadota</taxon>
        <taxon>Gammaproteobacteria</taxon>
        <taxon>Pseudomonadales</taxon>
        <taxon>Pseudomonadaceae</taxon>
        <taxon>Metapseudomonas</taxon>
    </lineage>
</organism>